<feature type="region of interest" description="Disordered" evidence="6">
    <location>
        <begin position="865"/>
        <end position="935"/>
    </location>
</feature>
<feature type="region of interest" description="Disordered" evidence="6">
    <location>
        <begin position="791"/>
        <end position="846"/>
    </location>
</feature>
<feature type="transmembrane region" description="Helical" evidence="7">
    <location>
        <begin position="288"/>
        <end position="314"/>
    </location>
</feature>
<dbReference type="OrthoDB" id="277931at2759"/>
<dbReference type="Pfam" id="PF05277">
    <property type="entry name" value="DUF726"/>
    <property type="match status" value="1"/>
</dbReference>
<dbReference type="GO" id="GO:0016020">
    <property type="term" value="C:membrane"/>
    <property type="evidence" value="ECO:0007669"/>
    <property type="project" value="UniProtKB-SubCell"/>
</dbReference>
<keyword evidence="5 7" id="KW-0472">Membrane</keyword>
<dbReference type="Proteomes" id="UP000756921">
    <property type="component" value="Unassembled WGS sequence"/>
</dbReference>
<dbReference type="SUPFAM" id="SSF53474">
    <property type="entry name" value="alpha/beta-Hydrolases"/>
    <property type="match status" value="1"/>
</dbReference>
<reference evidence="8" key="1">
    <citation type="journal article" date="2020" name="Mol. Plant Microbe Interact.">
        <title>Genome Sequence of the Biocontrol Agent Coniothyrium minitans strain Conio (IMI 134523).</title>
        <authorList>
            <person name="Patel D."/>
            <person name="Shittu T.A."/>
            <person name="Baroncelli R."/>
            <person name="Muthumeenakshi S."/>
            <person name="Osborne T.H."/>
            <person name="Janganan T.K."/>
            <person name="Sreenivasaprasad S."/>
        </authorList>
    </citation>
    <scope>NUCLEOTIDE SEQUENCE</scope>
    <source>
        <strain evidence="8">Conio</strain>
    </source>
</reference>
<evidence type="ECO:0000256" key="1">
    <source>
        <dbReference type="ARBA" id="ARBA00004141"/>
    </source>
</evidence>
<evidence type="ECO:0000256" key="3">
    <source>
        <dbReference type="ARBA" id="ARBA00022692"/>
    </source>
</evidence>
<evidence type="ECO:0000256" key="4">
    <source>
        <dbReference type="ARBA" id="ARBA00022989"/>
    </source>
</evidence>
<feature type="region of interest" description="Disordered" evidence="6">
    <location>
        <begin position="698"/>
        <end position="764"/>
    </location>
</feature>
<dbReference type="Gene3D" id="3.40.50.1820">
    <property type="entry name" value="alpha/beta hydrolase"/>
    <property type="match status" value="1"/>
</dbReference>
<feature type="compositionally biased region" description="Low complexity" evidence="6">
    <location>
        <begin position="813"/>
        <end position="824"/>
    </location>
</feature>
<feature type="compositionally biased region" description="Polar residues" evidence="6">
    <location>
        <begin position="877"/>
        <end position="889"/>
    </location>
</feature>
<feature type="compositionally biased region" description="Pro residues" evidence="6">
    <location>
        <begin position="709"/>
        <end position="719"/>
    </location>
</feature>
<evidence type="ECO:0000256" key="7">
    <source>
        <dbReference type="SAM" id="Phobius"/>
    </source>
</evidence>
<evidence type="ECO:0000256" key="6">
    <source>
        <dbReference type="SAM" id="MobiDB-lite"/>
    </source>
</evidence>
<feature type="region of interest" description="Disordered" evidence="6">
    <location>
        <begin position="60"/>
        <end position="83"/>
    </location>
</feature>
<comment type="similarity">
    <text evidence="2">Belongs to the TMCO4 family.</text>
</comment>
<feature type="compositionally biased region" description="Low complexity" evidence="6">
    <location>
        <begin position="745"/>
        <end position="764"/>
    </location>
</feature>
<feature type="compositionally biased region" description="Acidic residues" evidence="6">
    <location>
        <begin position="901"/>
        <end position="913"/>
    </location>
</feature>
<organism evidence="8 9">
    <name type="scientific">Paraphaeosphaeria minitans</name>
    <dbReference type="NCBI Taxonomy" id="565426"/>
    <lineage>
        <taxon>Eukaryota</taxon>
        <taxon>Fungi</taxon>
        <taxon>Dikarya</taxon>
        <taxon>Ascomycota</taxon>
        <taxon>Pezizomycotina</taxon>
        <taxon>Dothideomycetes</taxon>
        <taxon>Pleosporomycetidae</taxon>
        <taxon>Pleosporales</taxon>
        <taxon>Massarineae</taxon>
        <taxon>Didymosphaeriaceae</taxon>
        <taxon>Paraphaeosphaeria</taxon>
    </lineage>
</organism>
<dbReference type="PANTHER" id="PTHR17920">
    <property type="entry name" value="TRANSMEMBRANE AND COILED-COIL DOMAIN-CONTAINING PROTEIN 4 TMCO4"/>
    <property type="match status" value="1"/>
</dbReference>
<feature type="compositionally biased region" description="Pro residues" evidence="6">
    <location>
        <begin position="71"/>
        <end position="80"/>
    </location>
</feature>
<evidence type="ECO:0000313" key="8">
    <source>
        <dbReference type="EMBL" id="KAF9731720.1"/>
    </source>
</evidence>
<keyword evidence="4 7" id="KW-1133">Transmembrane helix</keyword>
<sequence length="935" mass="101601">MLFKVGKVITGAGQSAAKQDEGASLTSVLETPALRVELALLVLLCTDTMRSDLVATFDADKTHETESSTATPPPTSPPPQTAAQDLISFDKPNEAALEAEGRRRARQREVDSTQMIGLRRAALTFFDKWRAGVMHRICDVLCVRGDVVRQAKTRRKQMMAEGEKQKQGNSFLLDFEGDPFSLRYAGKQRKHGHYEVIETQILNFEQEKRVLILHCLLLLILSLEHYSAHSRLLLLHLASSLELESSLLAEHEKTIAQGLLATAASQMDAEESAKKQASNDATARRWKVGLAAVGGAVLIGVTGGLAAPLLAAGLGTVMGGLGLGVVSTYLGALAGSSVLVGSLFGAYGAKMTGRIMEQYAREVQDFEFIPVQDPERPAAQRDHEWAAELDARDPTKREQHHLRVAVGISGWLTSPSDVNKPWEIVDTAGTEPFALRFELDAMLRMGNSLNDVLFSYAWDGVTYTIVSRTLLGALYAGLWPLGLVKVASVLDNPFSVALARADKAGKVLAHALIDGVQGKRPVTLIGYSIGARVIYSCLVELAEQNAFGLVEAAVLMGTPAPSDSKSWRKIRSVVAARVVNVYSTEDYVLGFLYRSTKLELGVAGLQEVKDVFGIENADMSKLVSGHDRYRYLIGSILVKIGFSDIDFNRVAEQERALEVAEKKKEQVRKHVQQHKKDSQRLDPSASRATEMVMAQQSSNSLINVSGPAPVDPTSPLPSPRPRRQMISMQSRSGQQPFVRRQPTLPASAPVPASAPAPSSTAAPSISVAKVAEPAVTENMDPLLGSIEMESPAAALSSRQSTFPSSSLSRKQLPTNTTPTPAAEPQRTNLTRPTWSSSSQYDPEPHQINMRDLDTQKVSPPLEEMLKFPKGEEPSPVADQTTRSAPLSTNVEKKTHAVAIAEVDEDEYSDDEVASEFGELSMVEPEPLDDNDYGLM</sequence>
<evidence type="ECO:0000256" key="2">
    <source>
        <dbReference type="ARBA" id="ARBA00009824"/>
    </source>
</evidence>
<name>A0A9P6GC95_9PLEO</name>
<dbReference type="InterPro" id="IPR029058">
    <property type="entry name" value="AB_hydrolase_fold"/>
</dbReference>
<protein>
    <recommendedName>
        <fullName evidence="10">DUF726-domain-containing protein</fullName>
    </recommendedName>
</protein>
<comment type="caution">
    <text evidence="8">The sequence shown here is derived from an EMBL/GenBank/DDBJ whole genome shotgun (WGS) entry which is preliminary data.</text>
</comment>
<feature type="transmembrane region" description="Helical" evidence="7">
    <location>
        <begin position="326"/>
        <end position="349"/>
    </location>
</feature>
<evidence type="ECO:0000256" key="5">
    <source>
        <dbReference type="ARBA" id="ARBA00023136"/>
    </source>
</evidence>
<feature type="compositionally biased region" description="Polar residues" evidence="6">
    <location>
        <begin position="796"/>
        <end position="812"/>
    </location>
</feature>
<proteinExistence type="inferred from homology"/>
<dbReference type="PANTHER" id="PTHR17920:SF22">
    <property type="entry name" value="DUF726 DOMAIN PROTEIN (AFU_ORTHOLOGUE AFUA_2G12860)"/>
    <property type="match status" value="1"/>
</dbReference>
<keyword evidence="3 7" id="KW-0812">Transmembrane</keyword>
<gene>
    <name evidence="8" type="ORF">PMIN01_10737</name>
</gene>
<dbReference type="InterPro" id="IPR007941">
    <property type="entry name" value="DUF726"/>
</dbReference>
<evidence type="ECO:0000313" key="9">
    <source>
        <dbReference type="Proteomes" id="UP000756921"/>
    </source>
</evidence>
<feature type="compositionally biased region" description="Polar residues" evidence="6">
    <location>
        <begin position="825"/>
        <end position="840"/>
    </location>
</feature>
<keyword evidence="9" id="KW-1185">Reference proteome</keyword>
<feature type="compositionally biased region" description="Acidic residues" evidence="6">
    <location>
        <begin position="925"/>
        <end position="935"/>
    </location>
</feature>
<accession>A0A9P6GC95</accession>
<comment type="subcellular location">
    <subcellularLocation>
        <location evidence="1">Membrane</location>
        <topology evidence="1">Multi-pass membrane protein</topology>
    </subcellularLocation>
</comment>
<evidence type="ECO:0008006" key="10">
    <source>
        <dbReference type="Google" id="ProtNLM"/>
    </source>
</evidence>
<feature type="region of interest" description="Disordered" evidence="6">
    <location>
        <begin position="663"/>
        <end position="686"/>
    </location>
</feature>
<dbReference type="AlphaFoldDB" id="A0A9P6GC95"/>
<dbReference type="EMBL" id="WJXW01000012">
    <property type="protein sequence ID" value="KAF9731720.1"/>
    <property type="molecule type" value="Genomic_DNA"/>
</dbReference>
<feature type="compositionally biased region" description="Polar residues" evidence="6">
    <location>
        <begin position="726"/>
        <end position="735"/>
    </location>
</feature>